<evidence type="ECO:0000313" key="4">
    <source>
        <dbReference type="EMBL" id="THD23847.1"/>
    </source>
</evidence>
<dbReference type="PANTHER" id="PTHR24320:SF148">
    <property type="entry name" value="NAD(P)-BINDING ROSSMANN-FOLD SUPERFAMILY PROTEIN"/>
    <property type="match status" value="1"/>
</dbReference>
<dbReference type="PANTHER" id="PTHR24320">
    <property type="entry name" value="RETINOL DEHYDROGENASE"/>
    <property type="match status" value="1"/>
</dbReference>
<evidence type="ECO:0000256" key="1">
    <source>
        <dbReference type="ARBA" id="ARBA00006484"/>
    </source>
</evidence>
<evidence type="ECO:0000313" key="5">
    <source>
        <dbReference type="Proteomes" id="UP000230066"/>
    </source>
</evidence>
<proteinExistence type="inferred from homology"/>
<name>A0A4E0RT83_FASHE</name>
<dbReference type="InterPro" id="IPR001202">
    <property type="entry name" value="WW_dom"/>
</dbReference>
<gene>
    <name evidence="4" type="ORF">D915_005295</name>
</gene>
<dbReference type="InterPro" id="IPR036291">
    <property type="entry name" value="NAD(P)-bd_dom_sf"/>
</dbReference>
<dbReference type="SUPFAM" id="SSF51735">
    <property type="entry name" value="NAD(P)-binding Rossmann-fold domains"/>
    <property type="match status" value="1"/>
</dbReference>
<protein>
    <recommendedName>
        <fullName evidence="3">WW domain-containing protein</fullName>
    </recommendedName>
</protein>
<dbReference type="AlphaFoldDB" id="A0A4E0RT83"/>
<evidence type="ECO:0000256" key="2">
    <source>
        <dbReference type="ARBA" id="ARBA00023002"/>
    </source>
</evidence>
<dbReference type="Proteomes" id="UP000230066">
    <property type="component" value="Unassembled WGS sequence"/>
</dbReference>
<dbReference type="Gene3D" id="3.40.50.720">
    <property type="entry name" value="NAD(P)-binding Rossmann-like Domain"/>
    <property type="match status" value="1"/>
</dbReference>
<dbReference type="GO" id="GO:0016491">
    <property type="term" value="F:oxidoreductase activity"/>
    <property type="evidence" value="ECO:0007669"/>
    <property type="project" value="UniProtKB-KW"/>
</dbReference>
<dbReference type="EMBL" id="JXXN02001912">
    <property type="protein sequence ID" value="THD23847.1"/>
    <property type="molecule type" value="Genomic_DNA"/>
</dbReference>
<dbReference type="SUPFAM" id="SSF51045">
    <property type="entry name" value="WW domain"/>
    <property type="match status" value="1"/>
</dbReference>
<reference evidence="4" key="1">
    <citation type="submission" date="2019-03" db="EMBL/GenBank/DDBJ databases">
        <title>Improved annotation for the trematode Fasciola hepatica.</title>
        <authorList>
            <person name="Choi Y.-J."/>
            <person name="Martin J."/>
            <person name="Mitreva M."/>
        </authorList>
    </citation>
    <scope>NUCLEOTIDE SEQUENCE [LARGE SCALE GENOMIC DNA]</scope>
</reference>
<keyword evidence="2" id="KW-0560">Oxidoreductase</keyword>
<feature type="domain" description="WW" evidence="3">
    <location>
        <begin position="54"/>
        <end position="87"/>
    </location>
</feature>
<evidence type="ECO:0000259" key="3">
    <source>
        <dbReference type="PROSITE" id="PS50020"/>
    </source>
</evidence>
<keyword evidence="5" id="KW-1185">Reference proteome</keyword>
<comment type="similarity">
    <text evidence="1">Belongs to the short-chain dehydrogenases/reductases (SDR) family.</text>
</comment>
<dbReference type="InterPro" id="IPR036020">
    <property type="entry name" value="WW_dom_sf"/>
</dbReference>
<accession>A0A4E0RT83</accession>
<organism evidence="4 5">
    <name type="scientific">Fasciola hepatica</name>
    <name type="common">Liver fluke</name>
    <dbReference type="NCBI Taxonomy" id="6192"/>
    <lineage>
        <taxon>Eukaryota</taxon>
        <taxon>Metazoa</taxon>
        <taxon>Spiralia</taxon>
        <taxon>Lophotrochozoa</taxon>
        <taxon>Platyhelminthes</taxon>
        <taxon>Trematoda</taxon>
        <taxon>Digenea</taxon>
        <taxon>Plagiorchiida</taxon>
        <taxon>Echinostomata</taxon>
        <taxon>Echinostomatoidea</taxon>
        <taxon>Fasciolidae</taxon>
        <taxon>Fasciola</taxon>
    </lineage>
</organism>
<sequence>MSVSLWDESDSENELPAGWEETVGENNSVIFHNYITNQKQEQHPISGLCKTLPADLPPGWVRSTDETGTANFVHLATGHVSYLDPRMAFAVPTGRHARSHLIARQRYDKFSCIDEILLGKDLRGQFIVVSAAGCGLPLRIASKLAGAGATVIAASPYCPPGARSCRTVNLIGPGLWWIPCDLSDLSSVARFGQAYSELGFPLHVCILAADVLPLYNRLKSGDKKSLSGFAKLFRNVLKKLVLPRLPAIGSRFGRLIRCSLLTLIAAACRLCTTMLTKFRRQTVTVNACCPDPLASLTRDGFEWSIQQNYLAQVFLVQCLFGCFDRGSPDKRAARIILMSEEIHRGNLPLLDASVGTVPWQFTHVPTNLIDWLDQYRWSKQFQLLYLFELQRRIGLRSSEFPGRLGPVPILCACAQGSPLMGCCPTRWRAIRAPLWMRAFLCLFWLIGSMLGQALDQVAATPALCAVDDSLNVWKLTETDPRRRISRALRPILYVHQCRPRSTLLKRFEASCLLRTSSALWEVTEAALSPYLGDRSIWKEFFGQSVEGR</sequence>
<comment type="caution">
    <text evidence="4">The sequence shown here is derived from an EMBL/GenBank/DDBJ whole genome shotgun (WGS) entry which is preliminary data.</text>
</comment>
<feature type="domain" description="WW" evidence="3">
    <location>
        <begin position="13"/>
        <end position="46"/>
    </location>
</feature>
<dbReference type="PROSITE" id="PS50020">
    <property type="entry name" value="WW_DOMAIN_2"/>
    <property type="match status" value="2"/>
</dbReference>